<keyword evidence="2" id="KW-1185">Reference proteome</keyword>
<accession>A0ABY2WQF6</accession>
<organism evidence="1 2">
    <name type="scientific">Flagellimonas algicola</name>
    <dbReference type="NCBI Taxonomy" id="2583815"/>
    <lineage>
        <taxon>Bacteria</taxon>
        <taxon>Pseudomonadati</taxon>
        <taxon>Bacteroidota</taxon>
        <taxon>Flavobacteriia</taxon>
        <taxon>Flavobacteriales</taxon>
        <taxon>Flavobacteriaceae</taxon>
        <taxon>Flagellimonas</taxon>
    </lineage>
</organism>
<protein>
    <recommendedName>
        <fullName evidence="3">Antibiotic biosynthesis monooxygenase</fullName>
    </recommendedName>
</protein>
<reference evidence="1 2" key="1">
    <citation type="submission" date="2019-05" db="EMBL/GenBank/DDBJ databases">
        <title>Flagellimonas sp. AsT0115, sp. nov., isolated from a marine red algae, Asparagopsis taxiformis.</title>
        <authorList>
            <person name="Kim J."/>
            <person name="Jeong S.E."/>
            <person name="Jeon C.O."/>
        </authorList>
    </citation>
    <scope>NUCLEOTIDE SEQUENCE [LARGE SCALE GENOMIC DNA]</scope>
    <source>
        <strain evidence="1 2">AsT0115</strain>
    </source>
</reference>
<dbReference type="RefSeq" id="WP_138833831.1">
    <property type="nucleotide sequence ID" value="NZ_VCNI01000001.1"/>
</dbReference>
<dbReference type="EMBL" id="VCNI01000001">
    <property type="protein sequence ID" value="TMU56906.1"/>
    <property type="molecule type" value="Genomic_DNA"/>
</dbReference>
<dbReference type="Gene3D" id="3.30.70.100">
    <property type="match status" value="1"/>
</dbReference>
<dbReference type="Proteomes" id="UP000751614">
    <property type="component" value="Unassembled WGS sequence"/>
</dbReference>
<name>A0ABY2WQF6_9FLAO</name>
<proteinExistence type="predicted"/>
<comment type="caution">
    <text evidence="1">The sequence shown here is derived from an EMBL/GenBank/DDBJ whole genome shotgun (WGS) entry which is preliminary data.</text>
</comment>
<evidence type="ECO:0000313" key="2">
    <source>
        <dbReference type="Proteomes" id="UP000751614"/>
    </source>
</evidence>
<evidence type="ECO:0008006" key="3">
    <source>
        <dbReference type="Google" id="ProtNLM"/>
    </source>
</evidence>
<evidence type="ECO:0000313" key="1">
    <source>
        <dbReference type="EMBL" id="TMU56906.1"/>
    </source>
</evidence>
<sequence>MNNHQILEWAPFTIKEGITEQQLLEASKALQTDFLEKQNGFIRRELLVQSDRSFIDTILWESMDAAREVMVKVQESPAFSKYFNLMEEADTSQPEQGVLHYQMYASY</sequence>
<dbReference type="InterPro" id="IPR011008">
    <property type="entry name" value="Dimeric_a/b-barrel"/>
</dbReference>
<dbReference type="SUPFAM" id="SSF54909">
    <property type="entry name" value="Dimeric alpha+beta barrel"/>
    <property type="match status" value="1"/>
</dbReference>
<gene>
    <name evidence="1" type="ORF">FGG15_05000</name>
</gene>